<dbReference type="EMBL" id="AMGV01000003">
    <property type="protein sequence ID" value="KEF59814.1"/>
    <property type="molecule type" value="Genomic_DNA"/>
</dbReference>
<dbReference type="PANTHER" id="PTHR41237">
    <property type="entry name" value="37S RIBOSOMAL PROTEIN MRP21, MITOCHONDRIAL"/>
    <property type="match status" value="1"/>
</dbReference>
<dbReference type="PANTHER" id="PTHR41237:SF1">
    <property type="entry name" value="SMALL RIBOSOMAL SUBUNIT PROTEIN BS21M"/>
    <property type="match status" value="1"/>
</dbReference>
<evidence type="ECO:0000256" key="2">
    <source>
        <dbReference type="ARBA" id="ARBA00022980"/>
    </source>
</evidence>
<dbReference type="InterPro" id="IPR001911">
    <property type="entry name" value="Ribosomal_bS21"/>
</dbReference>
<dbReference type="STRING" id="1182545.A0A072PIA3"/>
<evidence type="ECO:0000313" key="5">
    <source>
        <dbReference type="EMBL" id="KEF59814.1"/>
    </source>
</evidence>
<comment type="similarity">
    <text evidence="1">Belongs to the bacterial ribosomal protein bS21 family.</text>
</comment>
<dbReference type="GO" id="GO:0070124">
    <property type="term" value="P:mitochondrial translational initiation"/>
    <property type="evidence" value="ECO:0007669"/>
    <property type="project" value="TreeGrafter"/>
</dbReference>
<name>A0A072PIA3_9EURO</name>
<protein>
    <recommendedName>
        <fullName evidence="7">Ribosomal protein S21</fullName>
    </recommendedName>
</protein>
<dbReference type="InterPro" id="IPR052837">
    <property type="entry name" value="Mitoribosomal_bS21"/>
</dbReference>
<comment type="caution">
    <text evidence="5">The sequence shown here is derived from an EMBL/GenBank/DDBJ whole genome shotgun (WGS) entry which is preliminary data.</text>
</comment>
<dbReference type="HOGENOM" id="CLU_079402_0_0_1"/>
<sequence>MEPSQALQRCTRFVLQHSTRRSLPTLTFPTLRPELQCTNSKPSSQKSFSSSSRQNNSELSSISALLRDFKKDLRSAQPADERLDSLMGNNNYQRARNPSNLDAFEGTLGTSSRNNQTQQANATMNSFAAVVNRDEIDPFMHTNLRLKPSLGRTVKVVSGDPSRAFRVLESKCAANKVRLDEVAQRFHVRRGQRKKLLRMKRWRALFREGFIAECDKIRRMRKQGW</sequence>
<keyword evidence="6" id="KW-1185">Reference proteome</keyword>
<evidence type="ECO:0000256" key="4">
    <source>
        <dbReference type="SAM" id="MobiDB-lite"/>
    </source>
</evidence>
<dbReference type="GO" id="GO:0005763">
    <property type="term" value="C:mitochondrial small ribosomal subunit"/>
    <property type="evidence" value="ECO:0007669"/>
    <property type="project" value="TreeGrafter"/>
</dbReference>
<dbReference type="Pfam" id="PF01165">
    <property type="entry name" value="Ribosomal_S21"/>
    <property type="match status" value="1"/>
</dbReference>
<feature type="region of interest" description="Disordered" evidence="4">
    <location>
        <begin position="25"/>
        <end position="59"/>
    </location>
</feature>
<reference evidence="5 6" key="1">
    <citation type="submission" date="2013-03" db="EMBL/GenBank/DDBJ databases">
        <title>The Genome Sequence of Exophiala aquamarina CBS 119918.</title>
        <authorList>
            <consortium name="The Broad Institute Genomics Platform"/>
            <person name="Cuomo C."/>
            <person name="de Hoog S."/>
            <person name="Gorbushina A."/>
            <person name="Walker B."/>
            <person name="Young S.K."/>
            <person name="Zeng Q."/>
            <person name="Gargeya S."/>
            <person name="Fitzgerald M."/>
            <person name="Haas B."/>
            <person name="Abouelleil A."/>
            <person name="Allen A.W."/>
            <person name="Alvarado L."/>
            <person name="Arachchi H.M."/>
            <person name="Berlin A.M."/>
            <person name="Chapman S.B."/>
            <person name="Gainer-Dewar J."/>
            <person name="Goldberg J."/>
            <person name="Griggs A."/>
            <person name="Gujja S."/>
            <person name="Hansen M."/>
            <person name="Howarth C."/>
            <person name="Imamovic A."/>
            <person name="Ireland A."/>
            <person name="Larimer J."/>
            <person name="McCowan C."/>
            <person name="Murphy C."/>
            <person name="Pearson M."/>
            <person name="Poon T.W."/>
            <person name="Priest M."/>
            <person name="Roberts A."/>
            <person name="Saif S."/>
            <person name="Shea T."/>
            <person name="Sisk P."/>
            <person name="Sykes S."/>
            <person name="Wortman J."/>
            <person name="Nusbaum C."/>
            <person name="Birren B."/>
        </authorList>
    </citation>
    <scope>NUCLEOTIDE SEQUENCE [LARGE SCALE GENOMIC DNA]</scope>
    <source>
        <strain evidence="5 6">CBS 119918</strain>
    </source>
</reference>
<keyword evidence="3" id="KW-0687">Ribonucleoprotein</keyword>
<proteinExistence type="inferred from homology"/>
<evidence type="ECO:0000256" key="3">
    <source>
        <dbReference type="ARBA" id="ARBA00023274"/>
    </source>
</evidence>
<dbReference type="Proteomes" id="UP000027920">
    <property type="component" value="Unassembled WGS sequence"/>
</dbReference>
<accession>A0A072PIA3</accession>
<evidence type="ECO:0000313" key="6">
    <source>
        <dbReference type="Proteomes" id="UP000027920"/>
    </source>
</evidence>
<feature type="compositionally biased region" description="Low complexity" evidence="4">
    <location>
        <begin position="40"/>
        <end position="59"/>
    </location>
</feature>
<evidence type="ECO:0000256" key="1">
    <source>
        <dbReference type="ARBA" id="ARBA00006640"/>
    </source>
</evidence>
<dbReference type="AlphaFoldDB" id="A0A072PIA3"/>
<dbReference type="RefSeq" id="XP_013262404.1">
    <property type="nucleotide sequence ID" value="XM_013406950.1"/>
</dbReference>
<keyword evidence="2" id="KW-0689">Ribosomal protein</keyword>
<organism evidence="5 6">
    <name type="scientific">Exophiala aquamarina CBS 119918</name>
    <dbReference type="NCBI Taxonomy" id="1182545"/>
    <lineage>
        <taxon>Eukaryota</taxon>
        <taxon>Fungi</taxon>
        <taxon>Dikarya</taxon>
        <taxon>Ascomycota</taxon>
        <taxon>Pezizomycotina</taxon>
        <taxon>Eurotiomycetes</taxon>
        <taxon>Chaetothyriomycetidae</taxon>
        <taxon>Chaetothyriales</taxon>
        <taxon>Herpotrichiellaceae</taxon>
        <taxon>Exophiala</taxon>
    </lineage>
</organism>
<dbReference type="OrthoDB" id="2501249at2759"/>
<gene>
    <name evidence="5" type="ORF">A1O9_04662</name>
</gene>
<dbReference type="GeneID" id="25279591"/>
<dbReference type="VEuPathDB" id="FungiDB:A1O9_04662"/>
<dbReference type="GO" id="GO:0003735">
    <property type="term" value="F:structural constituent of ribosome"/>
    <property type="evidence" value="ECO:0007669"/>
    <property type="project" value="InterPro"/>
</dbReference>
<evidence type="ECO:0008006" key="7">
    <source>
        <dbReference type="Google" id="ProtNLM"/>
    </source>
</evidence>